<feature type="compositionally biased region" description="Acidic residues" evidence="1">
    <location>
        <begin position="226"/>
        <end position="235"/>
    </location>
</feature>
<keyword evidence="3" id="KW-1185">Reference proteome</keyword>
<dbReference type="EMBL" id="ML977346">
    <property type="protein sequence ID" value="KAF2108624.1"/>
    <property type="molecule type" value="Genomic_DNA"/>
</dbReference>
<evidence type="ECO:0000313" key="2">
    <source>
        <dbReference type="EMBL" id="KAF2108624.1"/>
    </source>
</evidence>
<protein>
    <submittedName>
        <fullName evidence="2">Uncharacterized protein</fullName>
    </submittedName>
</protein>
<feature type="region of interest" description="Disordered" evidence="1">
    <location>
        <begin position="210"/>
        <end position="235"/>
    </location>
</feature>
<accession>A0A6A5YPJ2</accession>
<name>A0A6A5YPJ2_9PLEO</name>
<evidence type="ECO:0000256" key="1">
    <source>
        <dbReference type="SAM" id="MobiDB-lite"/>
    </source>
</evidence>
<proteinExistence type="predicted"/>
<dbReference type="OrthoDB" id="62952at2759"/>
<dbReference type="InterPro" id="IPR038883">
    <property type="entry name" value="AN11006-like"/>
</dbReference>
<gene>
    <name evidence="2" type="ORF">BDV96DRAFT_605389</name>
</gene>
<reference evidence="2" key="1">
    <citation type="journal article" date="2020" name="Stud. Mycol.">
        <title>101 Dothideomycetes genomes: a test case for predicting lifestyles and emergence of pathogens.</title>
        <authorList>
            <person name="Haridas S."/>
            <person name="Albert R."/>
            <person name="Binder M."/>
            <person name="Bloem J."/>
            <person name="Labutti K."/>
            <person name="Salamov A."/>
            <person name="Andreopoulos B."/>
            <person name="Baker S."/>
            <person name="Barry K."/>
            <person name="Bills G."/>
            <person name="Bluhm B."/>
            <person name="Cannon C."/>
            <person name="Castanera R."/>
            <person name="Culley D."/>
            <person name="Daum C."/>
            <person name="Ezra D."/>
            <person name="Gonzalez J."/>
            <person name="Henrissat B."/>
            <person name="Kuo A."/>
            <person name="Liang C."/>
            <person name="Lipzen A."/>
            <person name="Lutzoni F."/>
            <person name="Magnuson J."/>
            <person name="Mondo S."/>
            <person name="Nolan M."/>
            <person name="Ohm R."/>
            <person name="Pangilinan J."/>
            <person name="Park H.-J."/>
            <person name="Ramirez L."/>
            <person name="Alfaro M."/>
            <person name="Sun H."/>
            <person name="Tritt A."/>
            <person name="Yoshinaga Y."/>
            <person name="Zwiers L.-H."/>
            <person name="Turgeon B."/>
            <person name="Goodwin S."/>
            <person name="Spatafora J."/>
            <person name="Crous P."/>
            <person name="Grigoriev I."/>
        </authorList>
    </citation>
    <scope>NUCLEOTIDE SEQUENCE</scope>
    <source>
        <strain evidence="2">CBS 627.86</strain>
    </source>
</reference>
<organism evidence="2 3">
    <name type="scientific">Lophiotrema nucula</name>
    <dbReference type="NCBI Taxonomy" id="690887"/>
    <lineage>
        <taxon>Eukaryota</taxon>
        <taxon>Fungi</taxon>
        <taxon>Dikarya</taxon>
        <taxon>Ascomycota</taxon>
        <taxon>Pezizomycotina</taxon>
        <taxon>Dothideomycetes</taxon>
        <taxon>Pleosporomycetidae</taxon>
        <taxon>Pleosporales</taxon>
        <taxon>Lophiotremataceae</taxon>
        <taxon>Lophiotrema</taxon>
    </lineage>
</organism>
<evidence type="ECO:0000313" key="3">
    <source>
        <dbReference type="Proteomes" id="UP000799770"/>
    </source>
</evidence>
<dbReference type="PANTHER" id="PTHR42085:SF2">
    <property type="entry name" value="F-BOX DOMAIN-CONTAINING PROTEIN"/>
    <property type="match status" value="1"/>
</dbReference>
<dbReference type="AlphaFoldDB" id="A0A6A5YPJ2"/>
<sequence length="250" mass="28857">MPTNFLSLPSEVRNDIYEQLVVLEDPIVCPTHPWLGHSQVRALSSGLLLANKIVYRETSSLLYARNHFDFSRCNPEHVTSFLESIGRHNADHIRHIHIDFPEFQILDLHDVTLEDDSIEMLERIQHYCNNLSTITTPIHSTDAMELRLDALDCPKVAAEAMALVNTRFKAISSLREIIVEVYEDGPSDHIRREMKNHGWTLNARENVEDSASDRSFGTSEDFCYRDDDESDYNDDYDIDNDSDFWRRAGD</sequence>
<dbReference type="Proteomes" id="UP000799770">
    <property type="component" value="Unassembled WGS sequence"/>
</dbReference>
<dbReference type="PANTHER" id="PTHR42085">
    <property type="entry name" value="F-BOX DOMAIN-CONTAINING PROTEIN"/>
    <property type="match status" value="1"/>
</dbReference>